<keyword evidence="12" id="KW-0547">Nucleotide-binding</keyword>
<dbReference type="EC" id="2.7.13.3" evidence="3"/>
<dbReference type="InterPro" id="IPR035965">
    <property type="entry name" value="PAS-like_dom_sf"/>
</dbReference>
<dbReference type="SMART" id="SM00388">
    <property type="entry name" value="HisKA"/>
    <property type="match status" value="1"/>
</dbReference>
<protein>
    <recommendedName>
        <fullName evidence="3">histidine kinase</fullName>
        <ecNumber evidence="3">2.7.13.3</ecNumber>
    </recommendedName>
</protein>
<keyword evidence="7" id="KW-0902">Two-component regulatory system</keyword>
<dbReference type="InterPro" id="IPR036097">
    <property type="entry name" value="HisK_dim/P_sf"/>
</dbReference>
<evidence type="ECO:0000256" key="2">
    <source>
        <dbReference type="ARBA" id="ARBA00004236"/>
    </source>
</evidence>
<dbReference type="CDD" id="cd00082">
    <property type="entry name" value="HisKA"/>
    <property type="match status" value="1"/>
</dbReference>
<keyword evidence="12" id="KW-0067">ATP-binding</keyword>
<dbReference type="InterPro" id="IPR050736">
    <property type="entry name" value="Sensor_HK_Regulatory"/>
</dbReference>
<keyword evidence="13" id="KW-1185">Reference proteome</keyword>
<comment type="caution">
    <text evidence="12">The sequence shown here is derived from an EMBL/GenBank/DDBJ whole genome shotgun (WGS) entry which is preliminary data.</text>
</comment>
<dbReference type="InterPro" id="IPR013656">
    <property type="entry name" value="PAS_4"/>
</dbReference>
<evidence type="ECO:0000259" key="10">
    <source>
        <dbReference type="PROSITE" id="PS50112"/>
    </source>
</evidence>
<feature type="domain" description="PAS" evidence="10">
    <location>
        <begin position="230"/>
        <end position="282"/>
    </location>
</feature>
<dbReference type="InterPro" id="IPR003594">
    <property type="entry name" value="HATPase_dom"/>
</dbReference>
<dbReference type="Pfam" id="PF08448">
    <property type="entry name" value="PAS_4"/>
    <property type="match status" value="1"/>
</dbReference>
<comment type="catalytic activity">
    <reaction evidence="1">
        <text>ATP + protein L-histidine = ADP + protein N-phospho-L-histidine.</text>
        <dbReference type="EC" id="2.7.13.3"/>
    </reaction>
</comment>
<keyword evidence="6" id="KW-0418">Kinase</keyword>
<dbReference type="GO" id="GO:0005524">
    <property type="term" value="F:ATP binding"/>
    <property type="evidence" value="ECO:0007669"/>
    <property type="project" value="UniProtKB-KW"/>
</dbReference>
<feature type="transmembrane region" description="Helical" evidence="8">
    <location>
        <begin position="68"/>
        <end position="87"/>
    </location>
</feature>
<keyword evidence="4" id="KW-0597">Phosphoprotein</keyword>
<evidence type="ECO:0000256" key="1">
    <source>
        <dbReference type="ARBA" id="ARBA00000085"/>
    </source>
</evidence>
<accession>A0ABT7S9L6</accession>
<dbReference type="InterPro" id="IPR005467">
    <property type="entry name" value="His_kinase_dom"/>
</dbReference>
<evidence type="ECO:0000259" key="11">
    <source>
        <dbReference type="PROSITE" id="PS50113"/>
    </source>
</evidence>
<feature type="domain" description="PAC" evidence="11">
    <location>
        <begin position="324"/>
        <end position="376"/>
    </location>
</feature>
<dbReference type="InterPro" id="IPR000700">
    <property type="entry name" value="PAS-assoc_C"/>
</dbReference>
<evidence type="ECO:0000256" key="7">
    <source>
        <dbReference type="ARBA" id="ARBA00023012"/>
    </source>
</evidence>
<dbReference type="Gene3D" id="1.10.287.130">
    <property type="match status" value="1"/>
</dbReference>
<organism evidence="12 13">
    <name type="scientific">Cellulomonas edaphi</name>
    <dbReference type="NCBI Taxonomy" id="3053468"/>
    <lineage>
        <taxon>Bacteria</taxon>
        <taxon>Bacillati</taxon>
        <taxon>Actinomycetota</taxon>
        <taxon>Actinomycetes</taxon>
        <taxon>Micrococcales</taxon>
        <taxon>Cellulomonadaceae</taxon>
        <taxon>Cellulomonas</taxon>
    </lineage>
</organism>
<dbReference type="InterPro" id="IPR000014">
    <property type="entry name" value="PAS"/>
</dbReference>
<proteinExistence type="predicted"/>
<dbReference type="EMBL" id="JAUCGR010000003">
    <property type="protein sequence ID" value="MDM7832317.1"/>
    <property type="molecule type" value="Genomic_DNA"/>
</dbReference>
<dbReference type="Gene3D" id="3.30.565.10">
    <property type="entry name" value="Histidine kinase-like ATPase, C-terminal domain"/>
    <property type="match status" value="1"/>
</dbReference>
<dbReference type="PANTHER" id="PTHR43711">
    <property type="entry name" value="TWO-COMPONENT HISTIDINE KINASE"/>
    <property type="match status" value="1"/>
</dbReference>
<dbReference type="PRINTS" id="PR00344">
    <property type="entry name" value="BCTRLSENSOR"/>
</dbReference>
<keyword evidence="8" id="KW-0472">Membrane</keyword>
<keyword evidence="8" id="KW-0812">Transmembrane</keyword>
<dbReference type="InterPro" id="IPR003661">
    <property type="entry name" value="HisK_dim/P_dom"/>
</dbReference>
<name>A0ABT7S9L6_9CELL</name>
<dbReference type="SUPFAM" id="SSF47384">
    <property type="entry name" value="Homodimeric domain of signal transducing histidine kinase"/>
    <property type="match status" value="1"/>
</dbReference>
<feature type="transmembrane region" description="Helical" evidence="8">
    <location>
        <begin position="138"/>
        <end position="157"/>
    </location>
</feature>
<dbReference type="RefSeq" id="WP_289447745.1">
    <property type="nucleotide sequence ID" value="NZ_JAUCGR010000003.1"/>
</dbReference>
<reference evidence="12 13" key="1">
    <citation type="submission" date="2023-06" db="EMBL/GenBank/DDBJ databases">
        <title>Cellulomonas sp. MW9 Whole genome sequence.</title>
        <authorList>
            <person name="Park S."/>
        </authorList>
    </citation>
    <scope>NUCLEOTIDE SEQUENCE [LARGE SCALE GENOMIC DNA]</scope>
    <source>
        <strain evidence="12 13">MW9</strain>
    </source>
</reference>
<dbReference type="SUPFAM" id="SSF55785">
    <property type="entry name" value="PYP-like sensor domain (PAS domain)"/>
    <property type="match status" value="1"/>
</dbReference>
<comment type="subcellular location">
    <subcellularLocation>
        <location evidence="2">Cell membrane</location>
    </subcellularLocation>
</comment>
<dbReference type="InterPro" id="IPR036890">
    <property type="entry name" value="HATPase_C_sf"/>
</dbReference>
<dbReference type="NCBIfam" id="TIGR00229">
    <property type="entry name" value="sensory_box"/>
    <property type="match status" value="1"/>
</dbReference>
<evidence type="ECO:0000256" key="8">
    <source>
        <dbReference type="SAM" id="Phobius"/>
    </source>
</evidence>
<dbReference type="CDD" id="cd16922">
    <property type="entry name" value="HATPase_EvgS-ArcB-TorS-like"/>
    <property type="match status" value="1"/>
</dbReference>
<evidence type="ECO:0000256" key="6">
    <source>
        <dbReference type="ARBA" id="ARBA00022777"/>
    </source>
</evidence>
<evidence type="ECO:0000313" key="13">
    <source>
        <dbReference type="Proteomes" id="UP001321453"/>
    </source>
</evidence>
<evidence type="ECO:0000256" key="4">
    <source>
        <dbReference type="ARBA" id="ARBA00022553"/>
    </source>
</evidence>
<gene>
    <name evidence="12" type="ORF">QRT05_13315</name>
</gene>
<dbReference type="CDD" id="cd00130">
    <property type="entry name" value="PAS"/>
    <property type="match status" value="1"/>
</dbReference>
<dbReference type="SMART" id="SM00387">
    <property type="entry name" value="HATPase_c"/>
    <property type="match status" value="1"/>
</dbReference>
<dbReference type="PROSITE" id="PS50113">
    <property type="entry name" value="PAC"/>
    <property type="match status" value="1"/>
</dbReference>
<feature type="transmembrane region" description="Helical" evidence="8">
    <location>
        <begin position="107"/>
        <end position="131"/>
    </location>
</feature>
<feature type="domain" description="Histidine kinase" evidence="9">
    <location>
        <begin position="380"/>
        <end position="597"/>
    </location>
</feature>
<dbReference type="Proteomes" id="UP001321453">
    <property type="component" value="Unassembled WGS sequence"/>
</dbReference>
<dbReference type="Gene3D" id="3.30.450.20">
    <property type="entry name" value="PAS domain"/>
    <property type="match status" value="1"/>
</dbReference>
<dbReference type="PANTHER" id="PTHR43711:SF1">
    <property type="entry name" value="HISTIDINE KINASE 1"/>
    <property type="match status" value="1"/>
</dbReference>
<sequence>MTQAPAPVLVESDEDLRSRGSRWLRALGRYIGPDAGVFERQLPFFLVFGVAMVVILFVPGVVTDRGRVVLAAGVAVAVLVSAWAVPWHRAHESAQMILPLMQLLAIALLRMGTGGNLSMFGSMVFIPIVLLAGRPSRLGALLGVLSVGVIVVVPVLLDPQAPVTGAAMGRSLFVMVVAGTITIIVHEATARLRARNAALAELQSTQLRLNAQLTLDAEALARLAHANDEAREQILSVMDAVTEQAIVATDAEGVIELFNRGAERLFQYPGTDVVGRMNLVKLQVREELEERYREAFDADGPSAAGAEDEDLFAAVAAPAIGGVQVRDWTFRRRDGSTGTMQLSAARRTDVHGSTVGYVIVATDVTAEREASRLKDEFVALVSHELRTPLSSVLGYLELILDGPDPLTEEQREFLLVVERNARRQLRLVSDLLLSAQLDAGTFSIDHRDVDLGDVARATLAEAGPAAEAAGVVLGLHVPDPVHVPGDATRLEQVLANLVSNAVKFTPRGGWVDVRVERAPEGGARVAVSDTGIGIAPDELDGLATRFFRASSATQRAIPGVGLGLSIAKAVVEAHGGELTVTSRVGEGTTFTFTLPGA</sequence>
<dbReference type="InterPro" id="IPR004358">
    <property type="entry name" value="Sig_transdc_His_kin-like_C"/>
</dbReference>
<evidence type="ECO:0000313" key="12">
    <source>
        <dbReference type="EMBL" id="MDM7832317.1"/>
    </source>
</evidence>
<dbReference type="PROSITE" id="PS50112">
    <property type="entry name" value="PAS"/>
    <property type="match status" value="1"/>
</dbReference>
<keyword evidence="5" id="KW-0808">Transferase</keyword>
<feature type="transmembrane region" description="Helical" evidence="8">
    <location>
        <begin position="42"/>
        <end position="61"/>
    </location>
</feature>
<keyword evidence="8" id="KW-1133">Transmembrane helix</keyword>
<evidence type="ECO:0000256" key="3">
    <source>
        <dbReference type="ARBA" id="ARBA00012438"/>
    </source>
</evidence>
<dbReference type="SUPFAM" id="SSF55874">
    <property type="entry name" value="ATPase domain of HSP90 chaperone/DNA topoisomerase II/histidine kinase"/>
    <property type="match status" value="1"/>
</dbReference>
<evidence type="ECO:0000259" key="9">
    <source>
        <dbReference type="PROSITE" id="PS50109"/>
    </source>
</evidence>
<dbReference type="Pfam" id="PF02518">
    <property type="entry name" value="HATPase_c"/>
    <property type="match status" value="1"/>
</dbReference>
<evidence type="ECO:0000256" key="5">
    <source>
        <dbReference type="ARBA" id="ARBA00022679"/>
    </source>
</evidence>
<dbReference type="Pfam" id="PF00512">
    <property type="entry name" value="HisKA"/>
    <property type="match status" value="1"/>
</dbReference>
<dbReference type="PROSITE" id="PS50109">
    <property type="entry name" value="HIS_KIN"/>
    <property type="match status" value="1"/>
</dbReference>
<feature type="transmembrane region" description="Helical" evidence="8">
    <location>
        <begin position="163"/>
        <end position="185"/>
    </location>
</feature>